<dbReference type="RefSeq" id="XP_011021005.1">
    <property type="nucleotide sequence ID" value="XM_011022703.1"/>
</dbReference>
<gene>
    <name evidence="3" type="primary">LOC105123192</name>
</gene>
<dbReference type="GeneID" id="105123192"/>
<dbReference type="SUPFAM" id="SSF52266">
    <property type="entry name" value="SGNH hydrolase"/>
    <property type="match status" value="1"/>
</dbReference>
<dbReference type="Pfam" id="PF00657">
    <property type="entry name" value="Lipase_GDSL"/>
    <property type="match status" value="1"/>
</dbReference>
<dbReference type="PANTHER" id="PTHR45642">
    <property type="entry name" value="GDSL ESTERASE/LIPASE EXL3"/>
    <property type="match status" value="1"/>
</dbReference>
<organism evidence="2 3">
    <name type="scientific">Populus euphratica</name>
    <name type="common">Euphrates poplar</name>
    <dbReference type="NCBI Taxonomy" id="75702"/>
    <lineage>
        <taxon>Eukaryota</taxon>
        <taxon>Viridiplantae</taxon>
        <taxon>Streptophyta</taxon>
        <taxon>Embryophyta</taxon>
        <taxon>Tracheophyta</taxon>
        <taxon>Spermatophyta</taxon>
        <taxon>Magnoliopsida</taxon>
        <taxon>eudicotyledons</taxon>
        <taxon>Gunneridae</taxon>
        <taxon>Pentapetalae</taxon>
        <taxon>rosids</taxon>
        <taxon>fabids</taxon>
        <taxon>Malpighiales</taxon>
        <taxon>Salicaceae</taxon>
        <taxon>Saliceae</taxon>
        <taxon>Populus</taxon>
    </lineage>
</organism>
<dbReference type="GO" id="GO:0016788">
    <property type="term" value="F:hydrolase activity, acting on ester bonds"/>
    <property type="evidence" value="ECO:0007669"/>
    <property type="project" value="InterPro"/>
</dbReference>
<proteinExistence type="inferred from homology"/>
<dbReference type="InterPro" id="IPR001087">
    <property type="entry name" value="GDSL"/>
</dbReference>
<sequence>MKLLETTVLLFSINTKQSHHVNQSTMAPALLFLTLATICNLSGAATLPKFSSILIFGDSTVDTGNNNYVKTMFRSDHPPYGRDFPGHIPTGRFSNGKLIPDFAASILGMGDTVPPVLSPGLTDDDIRTGVCFASAGSGYDDMTTVASGAIPMYEQLELFKNYITRLKGIVGEEEAKKILGRAFIIVSSGTNDLIYNYYDIPTRRYQFNIISDYHDFLLSSLQNFVKELYNLGGRLMAIAGLPPIGCLPLQIVTRYGSSGNLACLEDQNSDCQAYNKKLKQLLPPLQSSLPGSRILYADIYDTLSDMVSQPQKYGFVETHKGCCGTGVVEAGSTCNKATPTCGNASQFMFWDAIHPSESAYKFLIEYLEKKLISRFNPI</sequence>
<name>A0AAJ6U297_POPEU</name>
<dbReference type="InterPro" id="IPR035669">
    <property type="entry name" value="SGNH_plant_lipase-like"/>
</dbReference>
<dbReference type="InterPro" id="IPR036514">
    <property type="entry name" value="SGNH_hydro_sf"/>
</dbReference>
<dbReference type="InterPro" id="IPR050592">
    <property type="entry name" value="GDSL_lipolytic_enzyme"/>
</dbReference>
<reference evidence="3" key="1">
    <citation type="submission" date="2025-08" db="UniProtKB">
        <authorList>
            <consortium name="RefSeq"/>
        </authorList>
    </citation>
    <scope>IDENTIFICATION</scope>
</reference>
<dbReference type="Proteomes" id="UP000694918">
    <property type="component" value="Unplaced"/>
</dbReference>
<accession>A0AAJ6U297</accession>
<dbReference type="Gene3D" id="3.40.50.1110">
    <property type="entry name" value="SGNH hydrolase"/>
    <property type="match status" value="1"/>
</dbReference>
<dbReference type="PANTHER" id="PTHR45642:SF30">
    <property type="entry name" value="SGNH HYDROLASE-TYPE ESTERASE DOMAIN-CONTAINING PROTEIN"/>
    <property type="match status" value="1"/>
</dbReference>
<protein>
    <submittedName>
        <fullName evidence="3">GDSL esterase/lipase At2g31550-like</fullName>
    </submittedName>
</protein>
<evidence type="ECO:0000313" key="3">
    <source>
        <dbReference type="RefSeq" id="XP_011021005.1"/>
    </source>
</evidence>
<comment type="similarity">
    <text evidence="1">Belongs to the 'GDSL' lipolytic enzyme family.</text>
</comment>
<dbReference type="FunFam" id="3.40.50.1110:FF:000003">
    <property type="entry name" value="GDSL esterase/lipase APG"/>
    <property type="match status" value="1"/>
</dbReference>
<evidence type="ECO:0000313" key="2">
    <source>
        <dbReference type="Proteomes" id="UP000694918"/>
    </source>
</evidence>
<dbReference type="AlphaFoldDB" id="A0AAJ6U297"/>
<evidence type="ECO:0000256" key="1">
    <source>
        <dbReference type="ARBA" id="ARBA00008668"/>
    </source>
</evidence>
<dbReference type="KEGG" id="peu:105123192"/>
<keyword evidence="2" id="KW-1185">Reference proteome</keyword>
<dbReference type="CDD" id="cd01837">
    <property type="entry name" value="SGNH_plant_lipase_like"/>
    <property type="match status" value="1"/>
</dbReference>